<evidence type="ECO:0000256" key="2">
    <source>
        <dbReference type="SAM" id="MobiDB-lite"/>
    </source>
</evidence>
<evidence type="ECO:0000313" key="3">
    <source>
        <dbReference type="EMBL" id="KIW00009.1"/>
    </source>
</evidence>
<dbReference type="GeneID" id="27316335"/>
<accession>A0A0D2ALP8</accession>
<dbReference type="InParanoid" id="A0A0D2ALP8"/>
<proteinExistence type="predicted"/>
<dbReference type="EMBL" id="KN847568">
    <property type="protein sequence ID" value="KIW00009.1"/>
    <property type="molecule type" value="Genomic_DNA"/>
</dbReference>
<dbReference type="VEuPathDB" id="FungiDB:PV09_08362"/>
<feature type="compositionally biased region" description="Basic and acidic residues" evidence="2">
    <location>
        <begin position="13"/>
        <end position="28"/>
    </location>
</feature>
<evidence type="ECO:0000313" key="4">
    <source>
        <dbReference type="Proteomes" id="UP000053259"/>
    </source>
</evidence>
<organism evidence="3 4">
    <name type="scientific">Verruconis gallopava</name>
    <dbReference type="NCBI Taxonomy" id="253628"/>
    <lineage>
        <taxon>Eukaryota</taxon>
        <taxon>Fungi</taxon>
        <taxon>Dikarya</taxon>
        <taxon>Ascomycota</taxon>
        <taxon>Pezizomycotina</taxon>
        <taxon>Dothideomycetes</taxon>
        <taxon>Pleosporomycetidae</taxon>
        <taxon>Venturiales</taxon>
        <taxon>Sympoventuriaceae</taxon>
        <taxon>Verruconis</taxon>
    </lineage>
</organism>
<dbReference type="SUPFAM" id="SSF57997">
    <property type="entry name" value="Tropomyosin"/>
    <property type="match status" value="1"/>
</dbReference>
<name>A0A0D2ALP8_9PEZI</name>
<dbReference type="AlphaFoldDB" id="A0A0D2ALP8"/>
<keyword evidence="4" id="KW-1185">Reference proteome</keyword>
<keyword evidence="1" id="KW-0175">Coiled coil</keyword>
<dbReference type="STRING" id="253628.A0A0D2ALP8"/>
<gene>
    <name evidence="3" type="ORF">PV09_08362</name>
</gene>
<protein>
    <submittedName>
        <fullName evidence="3">Uncharacterized protein</fullName>
    </submittedName>
</protein>
<sequence length="520" mass="56963">MTSNIRLTFSVERSPEESKPSTKRKLDDFYISGISNAGRPRDVSASGGLLARRNRAPMHVDTGARVASLPPPEVSPLDVKSTTRSSSLPPFESTPPGPSVPQSKLAVSTEKAGGVDAERARCEHAAVKVEARLVSQGSGPAGAASQANTVEDFHGMLVNDAPRVHQSQRSYANHLADENKSQASASRVKEGPRLKTGIERNERAAFQATEAPRFPTPLAGETDSLEWMKTKMMGAFVEAGVPTDLAGGGMAAKIAHAVAGVLANAVRCSQDADALAAREVSLPSAERSCQLRESIAERARLSDRFESLRKRATRHELESKLERVEAKLDKLRAPHARLEAAEASVAEVRARMALVDANVEDAKERFEDELKRVKAARRAFERDIEQHDEARKRDLDDLKRAVDGLKDKSNEMEDRLEDVQAGLGQCSRRLHTVMQELTTLKKHVDDVAKDDRAQQSLNVSLSAGLRELRDKQFQMELELDGMMKEVENRASACAVELSREVDGVKSQFKRSFAKACEAFN</sequence>
<reference evidence="3 4" key="1">
    <citation type="submission" date="2015-01" db="EMBL/GenBank/DDBJ databases">
        <title>The Genome Sequence of Ochroconis gallopava CBS43764.</title>
        <authorList>
            <consortium name="The Broad Institute Genomics Platform"/>
            <person name="Cuomo C."/>
            <person name="de Hoog S."/>
            <person name="Gorbushina A."/>
            <person name="Stielow B."/>
            <person name="Teixiera M."/>
            <person name="Abouelleil A."/>
            <person name="Chapman S.B."/>
            <person name="Priest M."/>
            <person name="Young S.K."/>
            <person name="Wortman J."/>
            <person name="Nusbaum C."/>
            <person name="Birren B."/>
        </authorList>
    </citation>
    <scope>NUCLEOTIDE SEQUENCE [LARGE SCALE GENOMIC DNA]</scope>
    <source>
        <strain evidence="3 4">CBS 43764</strain>
    </source>
</reference>
<feature type="coiled-coil region" evidence="1">
    <location>
        <begin position="291"/>
        <end position="422"/>
    </location>
</feature>
<evidence type="ECO:0000256" key="1">
    <source>
        <dbReference type="SAM" id="Coils"/>
    </source>
</evidence>
<feature type="region of interest" description="Disordered" evidence="2">
    <location>
        <begin position="1"/>
        <end position="104"/>
    </location>
</feature>
<dbReference type="HOGENOM" id="CLU_523984_0_0_1"/>
<dbReference type="Proteomes" id="UP000053259">
    <property type="component" value="Unassembled WGS sequence"/>
</dbReference>
<dbReference type="RefSeq" id="XP_016209878.1">
    <property type="nucleotide sequence ID" value="XM_016362243.1"/>
</dbReference>
<feature type="region of interest" description="Disordered" evidence="2">
    <location>
        <begin position="172"/>
        <end position="191"/>
    </location>
</feature>